<keyword evidence="4" id="KW-1185">Reference proteome</keyword>
<protein>
    <submittedName>
        <fullName evidence="3">Uncharacterized protein</fullName>
    </submittedName>
</protein>
<organism evidence="3 4">
    <name type="scientific">Babesia gibsoni</name>
    <dbReference type="NCBI Taxonomy" id="33632"/>
    <lineage>
        <taxon>Eukaryota</taxon>
        <taxon>Sar</taxon>
        <taxon>Alveolata</taxon>
        <taxon>Apicomplexa</taxon>
        <taxon>Aconoidasida</taxon>
        <taxon>Piroplasmida</taxon>
        <taxon>Babesiidae</taxon>
        <taxon>Babesia</taxon>
    </lineage>
</organism>
<dbReference type="EMBL" id="JAVEPI010000003">
    <property type="protein sequence ID" value="KAK1442483.1"/>
    <property type="molecule type" value="Genomic_DNA"/>
</dbReference>
<feature type="transmembrane region" description="Helical" evidence="1">
    <location>
        <begin position="76"/>
        <end position="97"/>
    </location>
</feature>
<keyword evidence="1" id="KW-0472">Membrane</keyword>
<accession>A0AAD8LJA8</accession>
<keyword evidence="1" id="KW-0812">Transmembrane</keyword>
<dbReference type="Proteomes" id="UP001230268">
    <property type="component" value="Unassembled WGS sequence"/>
</dbReference>
<feature type="chain" id="PRO_5042132514" evidence="2">
    <location>
        <begin position="18"/>
        <end position="162"/>
    </location>
</feature>
<feature type="signal peptide" evidence="2">
    <location>
        <begin position="1"/>
        <end position="17"/>
    </location>
</feature>
<name>A0AAD8LJA8_BABGI</name>
<keyword evidence="1" id="KW-1133">Transmembrane helix</keyword>
<sequence length="162" mass="17960">MMLSAGFILPFLLYATAEEHVRKYKRLGEKDSSYFTDDTYPLCPKDGDMVDELGFWDKAIEFFGIPTTMENLGSTMMFIAFLEVFIATLIAAIIFLFTFKENRNSGSGGGSSGSSQGTPKHYSVKPMMGILIFILLGVAVFTLTSYIGAAIVYYTRGVKKLH</sequence>
<evidence type="ECO:0000313" key="4">
    <source>
        <dbReference type="Proteomes" id="UP001230268"/>
    </source>
</evidence>
<gene>
    <name evidence="3" type="ORF">BgAZ_300010</name>
</gene>
<evidence type="ECO:0000256" key="1">
    <source>
        <dbReference type="SAM" id="Phobius"/>
    </source>
</evidence>
<evidence type="ECO:0000313" key="3">
    <source>
        <dbReference type="EMBL" id="KAK1442483.1"/>
    </source>
</evidence>
<comment type="caution">
    <text evidence="3">The sequence shown here is derived from an EMBL/GenBank/DDBJ whole genome shotgun (WGS) entry which is preliminary data.</text>
</comment>
<reference evidence="3" key="1">
    <citation type="submission" date="2023-08" db="EMBL/GenBank/DDBJ databases">
        <title>Draft sequence of the Babesia gibsoni genome.</title>
        <authorList>
            <person name="Yamagishi J.Y."/>
            <person name="Xuan X.X."/>
        </authorList>
    </citation>
    <scope>NUCLEOTIDE SEQUENCE</scope>
    <source>
        <strain evidence="3">Azabu</strain>
    </source>
</reference>
<proteinExistence type="predicted"/>
<feature type="transmembrane region" description="Helical" evidence="1">
    <location>
        <begin position="130"/>
        <end position="154"/>
    </location>
</feature>
<evidence type="ECO:0000256" key="2">
    <source>
        <dbReference type="SAM" id="SignalP"/>
    </source>
</evidence>
<keyword evidence="2" id="KW-0732">Signal</keyword>
<dbReference type="AlphaFoldDB" id="A0AAD8LJA8"/>